<feature type="signal peptide" evidence="1">
    <location>
        <begin position="1"/>
        <end position="38"/>
    </location>
</feature>
<evidence type="ECO:0000313" key="2">
    <source>
        <dbReference type="EMBL" id="PZX34094.1"/>
    </source>
</evidence>
<dbReference type="Proteomes" id="UP000249638">
    <property type="component" value="Unassembled WGS sequence"/>
</dbReference>
<sequence>MMRKTGNLIPAVASRRGARVLPLVAAALALSLAVPAAAQQVFPSPQAAADALGDAIARSDGDALQRVLGRQYQLLVPQGSIDQDDVYDFLGAWARHHAVQPEGDDRARIAVGESGWTFPVPLARQKGGWQFDLPAGQQEVRRRRLGRNELVTMETLLQLADAQQRYAELVGQGRYARRLISTPGKTDGLYWPAASEQDASPLGPDALAMGPETPAADAFYGYHYRILPAAPGSDGGYGLVAWPARYGDTGVHTFLLGSDRVFYERDLGPGTASRARAMRSFSPEGWKRVADR</sequence>
<dbReference type="AlphaFoldDB" id="A0A2W7PD07"/>
<evidence type="ECO:0000313" key="3">
    <source>
        <dbReference type="Proteomes" id="UP000249638"/>
    </source>
</evidence>
<comment type="caution">
    <text evidence="2">The sequence shown here is derived from an EMBL/GenBank/DDBJ whole genome shotgun (WGS) entry which is preliminary data.</text>
</comment>
<name>A0A2W7PD07_9BURK</name>
<accession>A0A2W7PD07</accession>
<proteinExistence type="predicted"/>
<evidence type="ECO:0000256" key="1">
    <source>
        <dbReference type="SAM" id="SignalP"/>
    </source>
</evidence>
<evidence type="ECO:0008006" key="4">
    <source>
        <dbReference type="Google" id="ProtNLM"/>
    </source>
</evidence>
<dbReference type="EMBL" id="QKZN01000001">
    <property type="protein sequence ID" value="PZX34094.1"/>
    <property type="molecule type" value="Genomic_DNA"/>
</dbReference>
<keyword evidence="1" id="KW-0732">Signal</keyword>
<feature type="chain" id="PRO_5016127756" description="DUF2950 family protein" evidence="1">
    <location>
        <begin position="39"/>
        <end position="292"/>
    </location>
</feature>
<organism evidence="2 3">
    <name type="scientific">Cupriavidus phytorum</name>
    <dbReference type="NCBI Taxonomy" id="3024399"/>
    <lineage>
        <taxon>Bacteria</taxon>
        <taxon>Pseudomonadati</taxon>
        <taxon>Pseudomonadota</taxon>
        <taxon>Betaproteobacteria</taxon>
        <taxon>Burkholderiales</taxon>
        <taxon>Burkholderiaceae</taxon>
        <taxon>Cupriavidus</taxon>
    </lineage>
</organism>
<keyword evidence="3" id="KW-1185">Reference proteome</keyword>
<gene>
    <name evidence="2" type="ORF">C7416_101377</name>
</gene>
<dbReference type="Pfam" id="PF11453">
    <property type="entry name" value="DUF2950"/>
    <property type="match status" value="1"/>
</dbReference>
<protein>
    <recommendedName>
        <fullName evidence="4">DUF2950 family protein</fullName>
    </recommendedName>
</protein>
<dbReference type="InterPro" id="IPR021556">
    <property type="entry name" value="DUF2950"/>
</dbReference>
<reference evidence="2" key="1">
    <citation type="submission" date="2018-06" db="EMBL/GenBank/DDBJ databases">
        <title>Genomic Encyclopedia of Type Strains, Phase IV (KMG-V): Genome sequencing to study the core and pangenomes of soil and plant-associated prokaryotes.</title>
        <authorList>
            <person name="Whitman W."/>
        </authorList>
    </citation>
    <scope>NUCLEOTIDE SEQUENCE [LARGE SCALE GENOMIC DNA]</scope>
    <source>
        <strain evidence="2">MLR2-44</strain>
    </source>
</reference>